<dbReference type="SUPFAM" id="SSF53335">
    <property type="entry name" value="S-adenosyl-L-methionine-dependent methyltransferases"/>
    <property type="match status" value="2"/>
</dbReference>
<keyword evidence="7" id="KW-1185">Reference proteome</keyword>
<dbReference type="EMBL" id="FOCO01000046">
    <property type="protein sequence ID" value="SEO09259.1"/>
    <property type="molecule type" value="Genomic_DNA"/>
</dbReference>
<evidence type="ECO:0000256" key="1">
    <source>
        <dbReference type="ARBA" id="ARBA00022603"/>
    </source>
</evidence>
<evidence type="ECO:0000313" key="7">
    <source>
        <dbReference type="Proteomes" id="UP000183002"/>
    </source>
</evidence>
<proteinExistence type="inferred from homology"/>
<protein>
    <recommendedName>
        <fullName evidence="4">Methyltransferase</fullName>
        <ecNumber evidence="4">2.1.1.-</ecNumber>
    </recommendedName>
</protein>
<dbReference type="Proteomes" id="UP000183002">
    <property type="component" value="Unassembled WGS sequence"/>
</dbReference>
<dbReference type="GO" id="GO:0009007">
    <property type="term" value="F:site-specific DNA-methyltransferase (adenine-specific) activity"/>
    <property type="evidence" value="ECO:0007669"/>
    <property type="project" value="UniProtKB-EC"/>
</dbReference>
<comment type="similarity">
    <text evidence="4">Belongs to the N(4)/N(6)-methyltransferase family.</text>
</comment>
<reference evidence="6 7" key="1">
    <citation type="submission" date="2016-10" db="EMBL/GenBank/DDBJ databases">
        <authorList>
            <person name="de Groot N.N."/>
        </authorList>
    </citation>
    <scope>NUCLEOTIDE SEQUENCE [LARGE SCALE GENOMIC DNA]</scope>
    <source>
        <strain evidence="6 7">CGMCC 1.10836</strain>
    </source>
</reference>
<organism evidence="6 7">
    <name type="scientific">Pseudorhodobacter antarcticus</name>
    <dbReference type="NCBI Taxonomy" id="1077947"/>
    <lineage>
        <taxon>Bacteria</taxon>
        <taxon>Pseudomonadati</taxon>
        <taxon>Pseudomonadota</taxon>
        <taxon>Alphaproteobacteria</taxon>
        <taxon>Rhodobacterales</taxon>
        <taxon>Paracoccaceae</taxon>
        <taxon>Pseudorhodobacter</taxon>
    </lineage>
</organism>
<dbReference type="InterPro" id="IPR002941">
    <property type="entry name" value="DNA_methylase_N4/N6"/>
</dbReference>
<name>A0A1H8LW04_9RHOB</name>
<keyword evidence="1 6" id="KW-0489">Methyltransferase</keyword>
<feature type="domain" description="DNA methylase N-4/N-6" evidence="5">
    <location>
        <begin position="92"/>
        <end position="131"/>
    </location>
</feature>
<dbReference type="GO" id="GO:0008170">
    <property type="term" value="F:N-methyltransferase activity"/>
    <property type="evidence" value="ECO:0007669"/>
    <property type="project" value="InterPro"/>
</dbReference>
<accession>A0A1H8LW04</accession>
<keyword evidence="2" id="KW-0808">Transferase</keyword>
<dbReference type="Pfam" id="PF01555">
    <property type="entry name" value="N6_N4_Mtase"/>
    <property type="match status" value="1"/>
</dbReference>
<comment type="catalytic activity">
    <reaction evidence="3">
        <text>a 2'-deoxyadenosine in DNA + S-adenosyl-L-methionine = an N(6)-methyl-2'-deoxyadenosine in DNA + S-adenosyl-L-homocysteine + H(+)</text>
        <dbReference type="Rhea" id="RHEA:15197"/>
        <dbReference type="Rhea" id="RHEA-COMP:12418"/>
        <dbReference type="Rhea" id="RHEA-COMP:12419"/>
        <dbReference type="ChEBI" id="CHEBI:15378"/>
        <dbReference type="ChEBI" id="CHEBI:57856"/>
        <dbReference type="ChEBI" id="CHEBI:59789"/>
        <dbReference type="ChEBI" id="CHEBI:90615"/>
        <dbReference type="ChEBI" id="CHEBI:90616"/>
        <dbReference type="EC" id="2.1.1.72"/>
    </reaction>
</comment>
<evidence type="ECO:0000259" key="5">
    <source>
        <dbReference type="Pfam" id="PF01555"/>
    </source>
</evidence>
<evidence type="ECO:0000313" key="6">
    <source>
        <dbReference type="EMBL" id="SEO09259.1"/>
    </source>
</evidence>
<evidence type="ECO:0000256" key="2">
    <source>
        <dbReference type="ARBA" id="ARBA00022679"/>
    </source>
</evidence>
<dbReference type="Gene3D" id="3.40.50.150">
    <property type="entry name" value="Vaccinia Virus protein VP39"/>
    <property type="match status" value="2"/>
</dbReference>
<dbReference type="InterPro" id="IPR001091">
    <property type="entry name" value="RM_Methyltransferase"/>
</dbReference>
<evidence type="ECO:0000256" key="3">
    <source>
        <dbReference type="ARBA" id="ARBA00047942"/>
    </source>
</evidence>
<dbReference type="RefSeq" id="WP_050520790.1">
    <property type="nucleotide sequence ID" value="NZ_FOCO01000046.1"/>
</dbReference>
<dbReference type="STRING" id="1077947.SAMN05216227_104611"/>
<dbReference type="PRINTS" id="PR00508">
    <property type="entry name" value="S21N4MTFRASE"/>
</dbReference>
<gene>
    <name evidence="6" type="ORF">SAMN05216227_104611</name>
</gene>
<sequence length="317" mass="33927">MAKSLARTFGQDLMRGEHVVGADKTNGGVLMPSHSSGDPSFYAKKRAKEAELGHELTTEAFLADHYQASDAATASGTSIFDPVLCEIAYRWFCPQGGTVLDPFAGGSVRGIVASQLGRAYVGIELRAEQVAANQAQAALGAGPAPQWITGDSRDIAELAKDVDADLIFSCPPYWNLEVYSDDPADLSTLGKDAFFDAYARIIAGVVSRLRDDRFAVWVIGDVRDAGGFFVNLPGKTVEAFEAAGARFYNDAILVTAVGSLPIRAGRQFEASRKLGRTHQNVLVFCKGDPKRATEAIGRVEFGEIDEADGTSDEAPQE</sequence>
<dbReference type="EC" id="2.1.1.-" evidence="4"/>
<dbReference type="InterPro" id="IPR029063">
    <property type="entry name" value="SAM-dependent_MTases_sf"/>
</dbReference>
<dbReference type="AlphaFoldDB" id="A0A1H8LW04"/>
<dbReference type="GO" id="GO:0032259">
    <property type="term" value="P:methylation"/>
    <property type="evidence" value="ECO:0007669"/>
    <property type="project" value="UniProtKB-KW"/>
</dbReference>
<dbReference type="GO" id="GO:0003677">
    <property type="term" value="F:DNA binding"/>
    <property type="evidence" value="ECO:0007669"/>
    <property type="project" value="InterPro"/>
</dbReference>
<dbReference type="OrthoDB" id="7806498at2"/>
<evidence type="ECO:0000256" key="4">
    <source>
        <dbReference type="RuleBase" id="RU362026"/>
    </source>
</evidence>